<organism evidence="10 11">
    <name type="scientific">Butyricimonas virosa</name>
    <dbReference type="NCBI Taxonomy" id="544645"/>
    <lineage>
        <taxon>Bacteria</taxon>
        <taxon>Pseudomonadati</taxon>
        <taxon>Bacteroidota</taxon>
        <taxon>Bacteroidia</taxon>
        <taxon>Bacteroidales</taxon>
        <taxon>Odoribacteraceae</taxon>
        <taxon>Butyricimonas</taxon>
    </lineage>
</organism>
<comment type="similarity">
    <text evidence="1">Belongs to the peptidase M43B family.</text>
</comment>
<dbReference type="GO" id="GO:0006508">
    <property type="term" value="P:proteolysis"/>
    <property type="evidence" value="ECO:0007669"/>
    <property type="project" value="UniProtKB-KW"/>
</dbReference>
<evidence type="ECO:0000256" key="3">
    <source>
        <dbReference type="ARBA" id="ARBA00022723"/>
    </source>
</evidence>
<dbReference type="SUPFAM" id="SSF55486">
    <property type="entry name" value="Metalloproteases ('zincins'), catalytic domain"/>
    <property type="match status" value="2"/>
</dbReference>
<evidence type="ECO:0000256" key="5">
    <source>
        <dbReference type="ARBA" id="ARBA00022801"/>
    </source>
</evidence>
<dbReference type="EMBL" id="QRZA01000002">
    <property type="protein sequence ID" value="RGV36303.1"/>
    <property type="molecule type" value="Genomic_DNA"/>
</dbReference>
<keyword evidence="3" id="KW-0479">Metal-binding</keyword>
<evidence type="ECO:0000313" key="10">
    <source>
        <dbReference type="EMBL" id="RGV36303.1"/>
    </source>
</evidence>
<protein>
    <recommendedName>
        <fullName evidence="9">Peptidase M43 pregnancy-associated plasma-A domain-containing protein</fullName>
    </recommendedName>
</protein>
<name>A0A412X6F8_9BACT</name>
<dbReference type="GO" id="GO:0008237">
    <property type="term" value="F:metallopeptidase activity"/>
    <property type="evidence" value="ECO:0007669"/>
    <property type="project" value="UniProtKB-KW"/>
</dbReference>
<accession>A0A412X6F8</accession>
<reference evidence="10 11" key="1">
    <citation type="submission" date="2018-08" db="EMBL/GenBank/DDBJ databases">
        <title>A genome reference for cultivated species of the human gut microbiota.</title>
        <authorList>
            <person name="Zou Y."/>
            <person name="Xue W."/>
            <person name="Luo G."/>
        </authorList>
    </citation>
    <scope>NUCLEOTIDE SEQUENCE [LARGE SCALE GENOMIC DNA]</scope>
    <source>
        <strain evidence="10 11">AF14-49</strain>
    </source>
</reference>
<gene>
    <name evidence="10" type="ORF">DWW18_02505</name>
</gene>
<evidence type="ECO:0000256" key="7">
    <source>
        <dbReference type="ARBA" id="ARBA00023049"/>
    </source>
</evidence>
<keyword evidence="8" id="KW-1015">Disulfide bond</keyword>
<dbReference type="Gene3D" id="3.40.390.10">
    <property type="entry name" value="Collagenase (Catalytic Domain)"/>
    <property type="match status" value="1"/>
</dbReference>
<comment type="caution">
    <text evidence="10">The sequence shown here is derived from an EMBL/GenBank/DDBJ whole genome shotgun (WGS) entry which is preliminary data.</text>
</comment>
<dbReference type="InterPro" id="IPR024079">
    <property type="entry name" value="MetalloPept_cat_dom_sf"/>
</dbReference>
<dbReference type="PANTHER" id="PTHR47466">
    <property type="match status" value="1"/>
</dbReference>
<sequence>MRLNRGLSCLLFLGVLAFSGCSDDKWEGLKVFDGTFFEIGSEGEQLRIPIRSSSEWVVTGNWGKWCEIRQESGEKVYTLVLDVGVNIARQERGMSLELSNREETLEIELRQAAATEEYEYVLPVIFHVLYRVPEDDVPVGYLSSCLERVNELYRDGPVDMNLKFVLATHDPNGQLLEEPGVRREFREGLPMDMFDFVGNKFGDCAWIWDPKEYINVVIFDSKSILSGCAHFPYLPECVVLPGVLFSDWYADHLPDAHVHCVAWNRSHMFSRYELLGVIFDYDVFTLAHEMGHYLGLLHPFVDGKGNFGDYCDDTPDYCVNGYETFLSELDETFPYSDDNYRKVIQRVALNGRVFIADNIMDYEFGYLDRFTLEQRKRVRTVLENAWLLPGPKIEVEPRARSGKKAVKPSVPKPVS</sequence>
<evidence type="ECO:0000256" key="4">
    <source>
        <dbReference type="ARBA" id="ARBA00022729"/>
    </source>
</evidence>
<keyword evidence="2" id="KW-0645">Protease</keyword>
<dbReference type="PANTHER" id="PTHR47466:SF1">
    <property type="entry name" value="METALLOPROTEASE MEP1 (AFU_ORTHOLOGUE AFUA_1G07730)-RELATED"/>
    <property type="match status" value="1"/>
</dbReference>
<keyword evidence="4" id="KW-0732">Signal</keyword>
<evidence type="ECO:0000313" key="11">
    <source>
        <dbReference type="Proteomes" id="UP000283589"/>
    </source>
</evidence>
<evidence type="ECO:0000256" key="1">
    <source>
        <dbReference type="ARBA" id="ARBA00008721"/>
    </source>
</evidence>
<evidence type="ECO:0000259" key="9">
    <source>
        <dbReference type="Pfam" id="PF05572"/>
    </source>
</evidence>
<dbReference type="InterPro" id="IPR008754">
    <property type="entry name" value="Peptidase_M43"/>
</dbReference>
<evidence type="ECO:0000256" key="2">
    <source>
        <dbReference type="ARBA" id="ARBA00022670"/>
    </source>
</evidence>
<feature type="domain" description="Peptidase M43 pregnancy-associated plasma-A" evidence="9">
    <location>
        <begin position="207"/>
        <end position="383"/>
    </location>
</feature>
<dbReference type="RefSeq" id="WP_118258555.1">
    <property type="nucleotide sequence ID" value="NZ_CALBWO010000039.1"/>
</dbReference>
<dbReference type="GO" id="GO:0046872">
    <property type="term" value="F:metal ion binding"/>
    <property type="evidence" value="ECO:0007669"/>
    <property type="project" value="UniProtKB-KW"/>
</dbReference>
<keyword evidence="5" id="KW-0378">Hydrolase</keyword>
<evidence type="ECO:0000256" key="6">
    <source>
        <dbReference type="ARBA" id="ARBA00022833"/>
    </source>
</evidence>
<dbReference type="Proteomes" id="UP000283589">
    <property type="component" value="Unassembled WGS sequence"/>
</dbReference>
<dbReference type="AlphaFoldDB" id="A0A412X6F8"/>
<keyword evidence="7" id="KW-0482">Metalloprotease</keyword>
<proteinExistence type="inferred from homology"/>
<dbReference type="Pfam" id="PF05572">
    <property type="entry name" value="Peptidase_M43"/>
    <property type="match status" value="1"/>
</dbReference>
<dbReference type="PROSITE" id="PS51257">
    <property type="entry name" value="PROKAR_LIPOPROTEIN"/>
    <property type="match status" value="1"/>
</dbReference>
<keyword evidence="6" id="KW-0862">Zinc</keyword>
<evidence type="ECO:0000256" key="8">
    <source>
        <dbReference type="ARBA" id="ARBA00023157"/>
    </source>
</evidence>